<evidence type="ECO:0000256" key="1">
    <source>
        <dbReference type="ARBA" id="ARBA00023002"/>
    </source>
</evidence>
<keyword evidence="1" id="KW-0560">Oxidoreductase</keyword>
<proteinExistence type="predicted"/>
<evidence type="ECO:0000313" key="4">
    <source>
        <dbReference type="Proteomes" id="UP000605427"/>
    </source>
</evidence>
<dbReference type="PROSITE" id="PS01162">
    <property type="entry name" value="QOR_ZETA_CRYSTAL"/>
    <property type="match status" value="1"/>
</dbReference>
<dbReference type="EMBL" id="BMDD01000003">
    <property type="protein sequence ID" value="GGH80126.1"/>
    <property type="molecule type" value="Genomic_DNA"/>
</dbReference>
<dbReference type="PANTHER" id="PTHR11695">
    <property type="entry name" value="ALCOHOL DEHYDROGENASE RELATED"/>
    <property type="match status" value="1"/>
</dbReference>
<dbReference type="InterPro" id="IPR002364">
    <property type="entry name" value="Quin_OxRdtase/zeta-crystal_CS"/>
</dbReference>
<name>A0ABQ1ZW53_9BACL</name>
<dbReference type="InterPro" id="IPR036291">
    <property type="entry name" value="NAD(P)-bd_dom_sf"/>
</dbReference>
<gene>
    <name evidence="3" type="ORF">GCM10007362_27960</name>
</gene>
<dbReference type="InterPro" id="IPR050700">
    <property type="entry name" value="YIM1/Zinc_Alcohol_DH_Fams"/>
</dbReference>
<dbReference type="Pfam" id="PF08240">
    <property type="entry name" value="ADH_N"/>
    <property type="match status" value="1"/>
</dbReference>
<dbReference type="Gene3D" id="3.40.50.720">
    <property type="entry name" value="NAD(P)-binding Rossmann-like Domain"/>
    <property type="match status" value="1"/>
</dbReference>
<comment type="caution">
    <text evidence="3">The sequence shown here is derived from an EMBL/GenBank/DDBJ whole genome shotgun (WGS) entry which is preliminary data.</text>
</comment>
<reference evidence="4" key="1">
    <citation type="journal article" date="2019" name="Int. J. Syst. Evol. Microbiol.">
        <title>The Global Catalogue of Microorganisms (GCM) 10K type strain sequencing project: providing services to taxonomists for standard genome sequencing and annotation.</title>
        <authorList>
            <consortium name="The Broad Institute Genomics Platform"/>
            <consortium name="The Broad Institute Genome Sequencing Center for Infectious Disease"/>
            <person name="Wu L."/>
            <person name="Ma J."/>
        </authorList>
    </citation>
    <scope>NUCLEOTIDE SEQUENCE [LARGE SCALE GENOMIC DNA]</scope>
    <source>
        <strain evidence="4">CCM 8702</strain>
    </source>
</reference>
<dbReference type="Proteomes" id="UP000605427">
    <property type="component" value="Unassembled WGS sequence"/>
</dbReference>
<dbReference type="SMART" id="SM00829">
    <property type="entry name" value="PKS_ER"/>
    <property type="match status" value="1"/>
</dbReference>
<keyword evidence="4" id="KW-1185">Reference proteome</keyword>
<sequence>MYLKAIVIEEFGGPDKLHEQSVPEPKIDANQILIKLYATSVNPVDTKIREGAMGEAAGEFPLILGGDVAGIVKEVGDNVSRFKPRDPVFARPRVFGTYAQYVAVDADVVVKKPENLSYEEAAAVPLAGLTAWQALVDHGKVKAGDKVLIHAGAGGVGTMAIQIAKHLGATVASTASAENEELLKSLGVDRFINYKKEDFSEVLSDYDMVLDTMGGDIQHKSFKVLKPGGHLVSILEKPDESLAKDLGIHTAHFMMEPKGEQLEKLAELIKKGELKPVIDSTYWLNEQGVRDAHAKSESHHAKGKIVIREK</sequence>
<dbReference type="InterPro" id="IPR011032">
    <property type="entry name" value="GroES-like_sf"/>
</dbReference>
<dbReference type="InterPro" id="IPR020843">
    <property type="entry name" value="ER"/>
</dbReference>
<organism evidence="3 4">
    <name type="scientific">Saccharibacillus endophyticus</name>
    <dbReference type="NCBI Taxonomy" id="2060666"/>
    <lineage>
        <taxon>Bacteria</taxon>
        <taxon>Bacillati</taxon>
        <taxon>Bacillota</taxon>
        <taxon>Bacilli</taxon>
        <taxon>Bacillales</taxon>
        <taxon>Paenibacillaceae</taxon>
        <taxon>Saccharibacillus</taxon>
    </lineage>
</organism>
<accession>A0ABQ1ZW53</accession>
<protein>
    <submittedName>
        <fullName evidence="3">Oxidoreductase</fullName>
    </submittedName>
</protein>
<dbReference type="PANTHER" id="PTHR11695:SF294">
    <property type="entry name" value="RETICULON-4-INTERACTING PROTEIN 1, MITOCHONDRIAL"/>
    <property type="match status" value="1"/>
</dbReference>
<evidence type="ECO:0000259" key="2">
    <source>
        <dbReference type="SMART" id="SM00829"/>
    </source>
</evidence>
<dbReference type="CDD" id="cd05289">
    <property type="entry name" value="MDR_like_2"/>
    <property type="match status" value="1"/>
</dbReference>
<dbReference type="SUPFAM" id="SSF51735">
    <property type="entry name" value="NAD(P)-binding Rossmann-fold domains"/>
    <property type="match status" value="1"/>
</dbReference>
<dbReference type="InterPro" id="IPR013154">
    <property type="entry name" value="ADH-like_N"/>
</dbReference>
<evidence type="ECO:0000313" key="3">
    <source>
        <dbReference type="EMBL" id="GGH80126.1"/>
    </source>
</evidence>
<dbReference type="Pfam" id="PF13602">
    <property type="entry name" value="ADH_zinc_N_2"/>
    <property type="match status" value="1"/>
</dbReference>
<dbReference type="SUPFAM" id="SSF50129">
    <property type="entry name" value="GroES-like"/>
    <property type="match status" value="1"/>
</dbReference>
<feature type="domain" description="Enoyl reductase (ER)" evidence="2">
    <location>
        <begin position="12"/>
        <end position="307"/>
    </location>
</feature>
<dbReference type="Gene3D" id="3.90.180.10">
    <property type="entry name" value="Medium-chain alcohol dehydrogenases, catalytic domain"/>
    <property type="match status" value="1"/>
</dbReference>